<dbReference type="EMBL" id="MTYJ01000212">
    <property type="protein sequence ID" value="OWA51028.1"/>
    <property type="molecule type" value="Genomic_DNA"/>
</dbReference>
<dbReference type="AlphaFoldDB" id="A0A9X6ND45"/>
<keyword evidence="1" id="KW-0812">Transmembrane</keyword>
<evidence type="ECO:0000313" key="2">
    <source>
        <dbReference type="EMBL" id="OWA51028.1"/>
    </source>
</evidence>
<reference evidence="3" key="1">
    <citation type="submission" date="2017-01" db="EMBL/GenBank/DDBJ databases">
        <title>Comparative genomics of anhydrobiosis in the tardigrade Hypsibius dujardini.</title>
        <authorList>
            <person name="Yoshida Y."/>
            <person name="Koutsovoulos G."/>
            <person name="Laetsch D."/>
            <person name="Stevens L."/>
            <person name="Kumar S."/>
            <person name="Horikawa D."/>
            <person name="Ishino K."/>
            <person name="Komine S."/>
            <person name="Tomita M."/>
            <person name="Blaxter M."/>
            <person name="Arakawa K."/>
        </authorList>
    </citation>
    <scope>NUCLEOTIDE SEQUENCE [LARGE SCALE GENOMIC DNA]</scope>
    <source>
        <strain evidence="3">Z151</strain>
    </source>
</reference>
<protein>
    <submittedName>
        <fullName evidence="2">Uncharacterized protein</fullName>
    </submittedName>
</protein>
<evidence type="ECO:0000313" key="3">
    <source>
        <dbReference type="Proteomes" id="UP000192578"/>
    </source>
</evidence>
<gene>
    <name evidence="2" type="ORF">BV898_15530</name>
</gene>
<evidence type="ECO:0000256" key="1">
    <source>
        <dbReference type="SAM" id="Phobius"/>
    </source>
</evidence>
<dbReference type="Proteomes" id="UP000192578">
    <property type="component" value="Unassembled WGS sequence"/>
</dbReference>
<accession>A0A9X6ND45</accession>
<keyword evidence="1" id="KW-1133">Transmembrane helix</keyword>
<name>A0A9X6ND45_HYPEX</name>
<organism evidence="2 3">
    <name type="scientific">Hypsibius exemplaris</name>
    <name type="common">Freshwater tardigrade</name>
    <dbReference type="NCBI Taxonomy" id="2072580"/>
    <lineage>
        <taxon>Eukaryota</taxon>
        <taxon>Metazoa</taxon>
        <taxon>Ecdysozoa</taxon>
        <taxon>Tardigrada</taxon>
        <taxon>Eutardigrada</taxon>
        <taxon>Parachela</taxon>
        <taxon>Hypsibioidea</taxon>
        <taxon>Hypsibiidae</taxon>
        <taxon>Hypsibius</taxon>
    </lineage>
</organism>
<feature type="transmembrane region" description="Helical" evidence="1">
    <location>
        <begin position="28"/>
        <end position="51"/>
    </location>
</feature>
<keyword evidence="1" id="KW-0472">Membrane</keyword>
<sequence>MANTMASCGPTNLRISRRGESMSSVSNIMSYAVGFGMLFLGILFVSVFVYFRFTKLGQRMDADWWVVDPNSLSNELCYWMDGMSTVRTKLDQAPNYHQQ</sequence>
<proteinExistence type="predicted"/>
<comment type="caution">
    <text evidence="2">The sequence shown here is derived from an EMBL/GenBank/DDBJ whole genome shotgun (WGS) entry which is preliminary data.</text>
</comment>
<keyword evidence="3" id="KW-1185">Reference proteome</keyword>